<reference evidence="1 2" key="1">
    <citation type="submission" date="2020-02" db="EMBL/GenBank/DDBJ databases">
        <authorList>
            <person name="Ferguson B K."/>
        </authorList>
    </citation>
    <scope>NUCLEOTIDE SEQUENCE [LARGE SCALE GENOMIC DNA]</scope>
</reference>
<evidence type="ECO:0000313" key="2">
    <source>
        <dbReference type="Proteomes" id="UP000479000"/>
    </source>
</evidence>
<keyword evidence="2" id="KW-1185">Reference proteome</keyword>
<sequence>MGGADGVGPAQSGDLHRVTMRLVVRSCDECVGEISVSLEAIFLTRGDAQRADLPTRRARNIIFPKNSTYEIPCLAPGLQIHCRFAIVVAGALPTFHCARHLKMPNVCIFEERGRPGRGLRFMEGP</sequence>
<organism evidence="1 2">
    <name type="scientific">Nesidiocoris tenuis</name>
    <dbReference type="NCBI Taxonomy" id="355587"/>
    <lineage>
        <taxon>Eukaryota</taxon>
        <taxon>Metazoa</taxon>
        <taxon>Ecdysozoa</taxon>
        <taxon>Arthropoda</taxon>
        <taxon>Hexapoda</taxon>
        <taxon>Insecta</taxon>
        <taxon>Pterygota</taxon>
        <taxon>Neoptera</taxon>
        <taxon>Paraneoptera</taxon>
        <taxon>Hemiptera</taxon>
        <taxon>Heteroptera</taxon>
        <taxon>Panheteroptera</taxon>
        <taxon>Cimicomorpha</taxon>
        <taxon>Miridae</taxon>
        <taxon>Dicyphina</taxon>
        <taxon>Nesidiocoris</taxon>
    </lineage>
</organism>
<dbReference type="EMBL" id="CADCXU010005864">
    <property type="protein sequence ID" value="CAA9997499.1"/>
    <property type="molecule type" value="Genomic_DNA"/>
</dbReference>
<name>A0A6H5G447_9HEMI</name>
<feature type="non-terminal residue" evidence="1">
    <location>
        <position position="125"/>
    </location>
</feature>
<dbReference type="AlphaFoldDB" id="A0A6H5G447"/>
<proteinExistence type="predicted"/>
<protein>
    <submittedName>
        <fullName evidence="1">Uncharacterized protein</fullName>
    </submittedName>
</protein>
<accession>A0A6H5G447</accession>
<dbReference type="Proteomes" id="UP000479000">
    <property type="component" value="Unassembled WGS sequence"/>
</dbReference>
<gene>
    <name evidence="1" type="ORF">NTEN_LOCUS3793</name>
</gene>
<evidence type="ECO:0000313" key="1">
    <source>
        <dbReference type="EMBL" id="CAA9997499.1"/>
    </source>
</evidence>